<keyword evidence="3" id="KW-0597">Phosphoprotein</keyword>
<dbReference type="SMART" id="SM00387">
    <property type="entry name" value="HATPase_c"/>
    <property type="match status" value="1"/>
</dbReference>
<keyword evidence="5" id="KW-0547">Nucleotide-binding</keyword>
<dbReference type="PANTHER" id="PTHR41523:SF8">
    <property type="entry name" value="ETHYLENE RESPONSE SENSOR PROTEIN"/>
    <property type="match status" value="1"/>
</dbReference>
<protein>
    <recommendedName>
        <fullName evidence="2">histidine kinase</fullName>
        <ecNumber evidence="2">2.7.13.3</ecNumber>
    </recommendedName>
</protein>
<dbReference type="InterPro" id="IPR005467">
    <property type="entry name" value="His_kinase_dom"/>
</dbReference>
<keyword evidence="8" id="KW-0732">Signal</keyword>
<evidence type="ECO:0000256" key="5">
    <source>
        <dbReference type="ARBA" id="ARBA00022741"/>
    </source>
</evidence>
<evidence type="ECO:0000256" key="3">
    <source>
        <dbReference type="ARBA" id="ARBA00022553"/>
    </source>
</evidence>
<evidence type="ECO:0000256" key="1">
    <source>
        <dbReference type="ARBA" id="ARBA00000085"/>
    </source>
</evidence>
<dbReference type="PANTHER" id="PTHR41523">
    <property type="entry name" value="TWO-COMPONENT SYSTEM SENSOR PROTEIN"/>
    <property type="match status" value="1"/>
</dbReference>
<evidence type="ECO:0000256" key="2">
    <source>
        <dbReference type="ARBA" id="ARBA00012438"/>
    </source>
</evidence>
<proteinExistence type="predicted"/>
<dbReference type="OrthoDB" id="1223659at2"/>
<dbReference type="SUPFAM" id="SSF55874">
    <property type="entry name" value="ATPase domain of HSP90 chaperone/DNA topoisomerase II/histidine kinase"/>
    <property type="match status" value="1"/>
</dbReference>
<accession>A0A1M6XUJ8</accession>
<comment type="catalytic activity">
    <reaction evidence="1">
        <text>ATP + protein L-histidine = ADP + protein N-phospho-L-histidine.</text>
        <dbReference type="EC" id="2.7.13.3"/>
    </reaction>
</comment>
<evidence type="ECO:0000313" key="10">
    <source>
        <dbReference type="EMBL" id="SHL09533.1"/>
    </source>
</evidence>
<dbReference type="Gene3D" id="3.30.450.20">
    <property type="entry name" value="PAS domain"/>
    <property type="match status" value="1"/>
</dbReference>
<dbReference type="Gene3D" id="3.30.565.10">
    <property type="entry name" value="Histidine kinase-like ATPase, C-terminal domain"/>
    <property type="match status" value="1"/>
</dbReference>
<dbReference type="SUPFAM" id="SSF48452">
    <property type="entry name" value="TPR-like"/>
    <property type="match status" value="1"/>
</dbReference>
<feature type="chain" id="PRO_5013178329" description="histidine kinase" evidence="8">
    <location>
        <begin position="20"/>
        <end position="812"/>
    </location>
</feature>
<keyword evidence="7" id="KW-0067">ATP-binding</keyword>
<keyword evidence="11" id="KW-1185">Reference proteome</keyword>
<dbReference type="InterPro" id="IPR003594">
    <property type="entry name" value="HATPase_dom"/>
</dbReference>
<evidence type="ECO:0000256" key="7">
    <source>
        <dbReference type="ARBA" id="ARBA00022840"/>
    </source>
</evidence>
<evidence type="ECO:0000259" key="9">
    <source>
        <dbReference type="PROSITE" id="PS50109"/>
    </source>
</evidence>
<organism evidence="10 11">
    <name type="scientific">Chitinophaga jiangningensis</name>
    <dbReference type="NCBI Taxonomy" id="1419482"/>
    <lineage>
        <taxon>Bacteria</taxon>
        <taxon>Pseudomonadati</taxon>
        <taxon>Bacteroidota</taxon>
        <taxon>Chitinophagia</taxon>
        <taxon>Chitinophagales</taxon>
        <taxon>Chitinophagaceae</taxon>
        <taxon>Chitinophaga</taxon>
    </lineage>
</organism>
<gene>
    <name evidence="10" type="ORF">SAMN05444266_10225</name>
</gene>
<keyword evidence="6 10" id="KW-0418">Kinase</keyword>
<dbReference type="Pfam" id="PF07568">
    <property type="entry name" value="HisKA_2"/>
    <property type="match status" value="1"/>
</dbReference>
<dbReference type="Proteomes" id="UP000184420">
    <property type="component" value="Unassembled WGS sequence"/>
</dbReference>
<sequence>MPRSVVLMLLLFIATISHAQELQNPIPASYDADMKRILVLATANHLYGVSQGKLDRDSAVIFASKMFGLSRLTAYNEGFKSGKDYPGQALIDEGRINEAISRLSTLTGDPQLQLLAELGNYYLHKPGTSPADINMAGDYIKKLEQAVAVTSDKTWQIPSLWLSGELNDANRNTERSKGYYAAATAILRKSGNQRLLALGLFHEAQVLALTDPKRAANFEEAIIISRKLKIPQLQYRITIVQLLDLIRSHPEKFGPTLLAVLDLEKKMGFLHHQYVYSSLSYWSLVQGDLLTSKAYADSSVISAMATKDTVLATLYCMRLCDNVINTGTFEEAMYWNTRALSGPKTRETQFLWYKSLLQRIRILVAHHQYADALSTAEDMVRNNPPDNDFDRMHLIYQLGNINDVLGKKNEAFRYYLQFIDYSSKYPPQQMYTEMLHAYTKIGAFYLERGDRAMARKYAALVINDPIGRVAPPFLAAASHTLFELDSLAGNYVSAIQHYQTYHRFRDSTFSITQRQKMDELTVQYETKKKDQNIELLKRDKQLQVEQLGRSAMVRNITLAGITVLLVVTGLLYNQYRLKQKVNAETEARNKMLQQLVEEKEWLLREVHHRVKNNLQTIVSLLESQSTYLQNEALQAIQESQNRIHAMSLIHQKLYHDENISAVSMATYLPELVEYLSESYNINSRIIFYTKVEDVELDVSQAIPLGLVVNEAVTNAIKYAFPHPEPGNSISITFSMTANRTATLTIADNGVGIDPALLNRKAKGLGLRLIRGLANDIEAQLDMRADHGTKVILTFTVSRTLKATAAHHSTQLV</sequence>
<dbReference type="InterPro" id="IPR036890">
    <property type="entry name" value="HATPase_C_sf"/>
</dbReference>
<dbReference type="InterPro" id="IPR011990">
    <property type="entry name" value="TPR-like_helical_dom_sf"/>
</dbReference>
<keyword evidence="4" id="KW-0808">Transferase</keyword>
<name>A0A1M6XUJ8_9BACT</name>
<dbReference type="Gene3D" id="1.25.40.10">
    <property type="entry name" value="Tetratricopeptide repeat domain"/>
    <property type="match status" value="1"/>
</dbReference>
<dbReference type="EC" id="2.7.13.3" evidence="2"/>
<dbReference type="Pfam" id="PF13581">
    <property type="entry name" value="HATPase_c_2"/>
    <property type="match status" value="1"/>
</dbReference>
<evidence type="ECO:0000256" key="6">
    <source>
        <dbReference type="ARBA" id="ARBA00022777"/>
    </source>
</evidence>
<dbReference type="PROSITE" id="PS50109">
    <property type="entry name" value="HIS_KIN"/>
    <property type="match status" value="1"/>
</dbReference>
<evidence type="ECO:0000256" key="4">
    <source>
        <dbReference type="ARBA" id="ARBA00022679"/>
    </source>
</evidence>
<feature type="domain" description="Histidine kinase" evidence="9">
    <location>
        <begin position="605"/>
        <end position="798"/>
    </location>
</feature>
<dbReference type="AlphaFoldDB" id="A0A1M6XUJ8"/>
<evidence type="ECO:0000256" key="8">
    <source>
        <dbReference type="SAM" id="SignalP"/>
    </source>
</evidence>
<dbReference type="EMBL" id="FRBL01000002">
    <property type="protein sequence ID" value="SHL09533.1"/>
    <property type="molecule type" value="Genomic_DNA"/>
</dbReference>
<reference evidence="10 11" key="1">
    <citation type="submission" date="2016-11" db="EMBL/GenBank/DDBJ databases">
        <authorList>
            <person name="Jaros S."/>
            <person name="Januszkiewicz K."/>
            <person name="Wedrychowicz H."/>
        </authorList>
    </citation>
    <scope>NUCLEOTIDE SEQUENCE [LARGE SCALE GENOMIC DNA]</scope>
    <source>
        <strain evidence="10 11">DSM 27406</strain>
    </source>
</reference>
<feature type="signal peptide" evidence="8">
    <location>
        <begin position="1"/>
        <end position="19"/>
    </location>
</feature>
<dbReference type="GO" id="GO:0004673">
    <property type="term" value="F:protein histidine kinase activity"/>
    <property type="evidence" value="ECO:0007669"/>
    <property type="project" value="UniProtKB-EC"/>
</dbReference>
<evidence type="ECO:0000313" key="11">
    <source>
        <dbReference type="Proteomes" id="UP000184420"/>
    </source>
</evidence>
<dbReference type="InterPro" id="IPR011495">
    <property type="entry name" value="Sig_transdc_His_kin_sub2_dim/P"/>
</dbReference>
<dbReference type="STRING" id="1419482.SAMN05444266_10225"/>
<dbReference type="GO" id="GO:0005524">
    <property type="term" value="F:ATP binding"/>
    <property type="evidence" value="ECO:0007669"/>
    <property type="project" value="UniProtKB-KW"/>
</dbReference>